<feature type="compositionally biased region" description="Polar residues" evidence="2">
    <location>
        <begin position="254"/>
        <end position="271"/>
    </location>
</feature>
<organism evidence="3 4">
    <name type="scientific">Oculimacula yallundae</name>
    <dbReference type="NCBI Taxonomy" id="86028"/>
    <lineage>
        <taxon>Eukaryota</taxon>
        <taxon>Fungi</taxon>
        <taxon>Dikarya</taxon>
        <taxon>Ascomycota</taxon>
        <taxon>Pezizomycotina</taxon>
        <taxon>Leotiomycetes</taxon>
        <taxon>Helotiales</taxon>
        <taxon>Ploettnerulaceae</taxon>
        <taxon>Oculimacula</taxon>
    </lineage>
</organism>
<feature type="region of interest" description="Disordered" evidence="2">
    <location>
        <begin position="1"/>
        <end position="29"/>
    </location>
</feature>
<dbReference type="EMBL" id="JAZHXI010000014">
    <property type="protein sequence ID" value="KAL2063882.1"/>
    <property type="molecule type" value="Genomic_DNA"/>
</dbReference>
<name>A0ABR4C2H1_9HELO</name>
<accession>A0ABR4C2H1</accession>
<evidence type="ECO:0000313" key="3">
    <source>
        <dbReference type="EMBL" id="KAL2063882.1"/>
    </source>
</evidence>
<feature type="coiled-coil region" evidence="1">
    <location>
        <begin position="339"/>
        <end position="520"/>
    </location>
</feature>
<evidence type="ECO:0000313" key="4">
    <source>
        <dbReference type="Proteomes" id="UP001595075"/>
    </source>
</evidence>
<feature type="region of interest" description="Disordered" evidence="2">
    <location>
        <begin position="227"/>
        <end position="271"/>
    </location>
</feature>
<gene>
    <name evidence="3" type="ORF">VTL71DRAFT_4376</name>
</gene>
<sequence length="892" mass="99939">MQQLGMGFERNLNDPAEGRAGDDLQQSEDRCQQQVRALKEQLKALKEVIKVSGVTATDPLEITDRKSNTLEQQTSSRNLSELTSERDTYFNRVQDLERRVGGLLSLSPSGDDLELQNVIAQRDKAAADRVILSNEINREGGYLAQIRDLRIQIDSTATQAEAFPGPDSSDTDMNALKTERNRLRNENDAFRNRLNDISIEYQDMVTQRDFLQTQNIGLETQLDALVDSNISTEKPEDAEESEREERRQGAHTGHVTTGSSQPGQPESSNQDCEVRLKLVRAERDSAIQKIEEARKTLATRTAERNGAHQRMHILEAAAKESQIREEQHDAQILLSQATIRESRSKEEQLKTQLRQSEEQMQVNIQTANTDSEPNDFEQREIAFLQGELEHAVAAAAEAQHERDAARAEINALEIENVIANSAAETANDVVNELQQSLEAARNAALAEREKSEDARRMQNRLRVERETIRIEVARLEQELSAAHNVSAGLIRSGSNTVGDFVQLKKENDDALRRLSELQGDIVKAHAKARDIQLKLDDYRTRYANISPDEAALEELNRVTVQRDEALVRVEDLEQLLKGLEENYRKNLDQWERQTQRDEKEITAARDSLVEEKKTNKNLSSQLEVAKTELQAAATRLLAAETRAHTAEEFSEIADARCEALQIEILQMEQDLEHGNEDRDELEGLRDRLQAECLRLGGLILAARNEVARLGSYAIAPDGAVQADGERPTAPPREIDPSDIRRPSIAPLEPIPDDQNEEGFNPFPYPMYPVLPDLESSRHQSLSSDSSLSSLHGRASSDSFHSASSRRESNVSPGRLSPLESPFLPPSNTTQTQDSLAVPLLRTSPTMSTQIDPRCTRNPAPEYGASTRSRSRKRGTGPGSDEQEGPKRRRSDE</sequence>
<feature type="compositionally biased region" description="Low complexity" evidence="2">
    <location>
        <begin position="778"/>
        <end position="802"/>
    </location>
</feature>
<feature type="compositionally biased region" description="Basic and acidic residues" evidence="2">
    <location>
        <begin position="16"/>
        <end position="29"/>
    </location>
</feature>
<feature type="compositionally biased region" description="Basic and acidic residues" evidence="2">
    <location>
        <begin position="883"/>
        <end position="892"/>
    </location>
</feature>
<reference evidence="3 4" key="1">
    <citation type="journal article" date="2024" name="Commun. Biol.">
        <title>Comparative genomic analysis of thermophilic fungi reveals convergent evolutionary adaptations and gene losses.</title>
        <authorList>
            <person name="Steindorff A.S."/>
            <person name="Aguilar-Pontes M.V."/>
            <person name="Robinson A.J."/>
            <person name="Andreopoulos B."/>
            <person name="LaButti K."/>
            <person name="Kuo A."/>
            <person name="Mondo S."/>
            <person name="Riley R."/>
            <person name="Otillar R."/>
            <person name="Haridas S."/>
            <person name="Lipzen A."/>
            <person name="Grimwood J."/>
            <person name="Schmutz J."/>
            <person name="Clum A."/>
            <person name="Reid I.D."/>
            <person name="Moisan M.C."/>
            <person name="Butler G."/>
            <person name="Nguyen T.T.M."/>
            <person name="Dewar K."/>
            <person name="Conant G."/>
            <person name="Drula E."/>
            <person name="Henrissat B."/>
            <person name="Hansel C."/>
            <person name="Singer S."/>
            <person name="Hutchinson M.I."/>
            <person name="de Vries R.P."/>
            <person name="Natvig D.O."/>
            <person name="Powell A.J."/>
            <person name="Tsang A."/>
            <person name="Grigoriev I.V."/>
        </authorList>
    </citation>
    <scope>NUCLEOTIDE SEQUENCE [LARGE SCALE GENOMIC DNA]</scope>
    <source>
        <strain evidence="3 4">CBS 494.80</strain>
    </source>
</reference>
<evidence type="ECO:0000256" key="2">
    <source>
        <dbReference type="SAM" id="MobiDB-lite"/>
    </source>
</evidence>
<protein>
    <submittedName>
        <fullName evidence="3">Uncharacterized protein</fullName>
    </submittedName>
</protein>
<feature type="coiled-coil region" evidence="1">
    <location>
        <begin position="555"/>
        <end position="691"/>
    </location>
</feature>
<feature type="compositionally biased region" description="Basic and acidic residues" evidence="2">
    <location>
        <begin position="732"/>
        <end position="741"/>
    </location>
</feature>
<keyword evidence="1" id="KW-0175">Coiled coil</keyword>
<proteinExistence type="predicted"/>
<feature type="coiled-coil region" evidence="1">
    <location>
        <begin position="173"/>
        <end position="200"/>
    </location>
</feature>
<comment type="caution">
    <text evidence="3">The sequence shown here is derived from an EMBL/GenBank/DDBJ whole genome shotgun (WGS) entry which is preliminary data.</text>
</comment>
<keyword evidence="4" id="KW-1185">Reference proteome</keyword>
<evidence type="ECO:0000256" key="1">
    <source>
        <dbReference type="SAM" id="Coils"/>
    </source>
</evidence>
<dbReference type="Proteomes" id="UP001595075">
    <property type="component" value="Unassembled WGS sequence"/>
</dbReference>
<feature type="region of interest" description="Disordered" evidence="2">
    <location>
        <begin position="720"/>
        <end position="892"/>
    </location>
</feature>